<feature type="binding site" description="axial binding residue" evidence="4">
    <location>
        <position position="437"/>
    </location>
    <ligand>
        <name>heme</name>
        <dbReference type="ChEBI" id="CHEBI:30413"/>
    </ligand>
    <ligandPart>
        <name>Fe</name>
        <dbReference type="ChEBI" id="CHEBI:18248"/>
    </ligandPart>
</feature>
<evidence type="ECO:0000256" key="1">
    <source>
        <dbReference type="ARBA" id="ARBA00001971"/>
    </source>
</evidence>
<dbReference type="InterPro" id="IPR050121">
    <property type="entry name" value="Cytochrome_P450_monoxygenase"/>
</dbReference>
<dbReference type="EMBL" id="MU006231">
    <property type="protein sequence ID" value="KAF2823879.1"/>
    <property type="molecule type" value="Genomic_DNA"/>
</dbReference>
<dbReference type="SUPFAM" id="SSF48264">
    <property type="entry name" value="Cytochrome P450"/>
    <property type="match status" value="1"/>
</dbReference>
<dbReference type="PRINTS" id="PR00463">
    <property type="entry name" value="EP450I"/>
</dbReference>
<gene>
    <name evidence="6" type="ORF">CC86DRAFT_395894</name>
</gene>
<dbReference type="InterPro" id="IPR001128">
    <property type="entry name" value="Cyt_P450"/>
</dbReference>
<dbReference type="InterPro" id="IPR017972">
    <property type="entry name" value="Cyt_P450_CS"/>
</dbReference>
<sequence>MQLMNLVLLLGIFLFCHLFYRLYHAWTDQLRDVPGPFWTRYTRLWYLKHVINGRFHEESLELHRKFAKPGEHHARIVRLAPNLYSVASPEKEAYGIASTMPKGAWYNGWVIPNTATGLFQERNMEIHAKNRRKLSAMYSVSSLISYEPSVGRLLDQFQTRLSELAHDGETFDMAQWLQFWAFDVIGEMTFSKPFGFLDQGHDVNVMCEAVDQSTVYSTLVGIYHRVHNGLFRILSNLPGGASGTTYIINMASAAIRERLLKRKKGTERTSRDSQIENGPTDFLDRIMDLVDKRTTAASEPDIGTATTASLQNLFAGSDTTAVSSSSVLYYLIRNPRALRNLREEVATCSSDGRLTFQVAQNLPYLQVPKGGASIYGRVFPAGAVVGINAWVPHYDCDIWGPDASEFRPERWSEAENTPQLKRMNAYYMPFGLGSRTCIGKNVSLLEMSKLIPRLVMVYDFELERDGPWTTKNLWFVKPLDFKVKVKHRKAVNYLGSL</sequence>
<evidence type="ECO:0000256" key="5">
    <source>
        <dbReference type="RuleBase" id="RU000461"/>
    </source>
</evidence>
<keyword evidence="2 4" id="KW-0479">Metal-binding</keyword>
<dbReference type="CDD" id="cd11060">
    <property type="entry name" value="CYP57A1-like"/>
    <property type="match status" value="1"/>
</dbReference>
<keyword evidence="5" id="KW-0560">Oxidoreductase</keyword>
<keyword evidence="3 4" id="KW-0408">Iron</keyword>
<evidence type="ECO:0000313" key="6">
    <source>
        <dbReference type="EMBL" id="KAF2823879.1"/>
    </source>
</evidence>
<dbReference type="InterPro" id="IPR036396">
    <property type="entry name" value="Cyt_P450_sf"/>
</dbReference>
<dbReference type="PRINTS" id="PR00385">
    <property type="entry name" value="P450"/>
</dbReference>
<keyword evidence="4 5" id="KW-0349">Heme</keyword>
<dbReference type="OrthoDB" id="3934656at2759"/>
<keyword evidence="7" id="KW-1185">Reference proteome</keyword>
<dbReference type="PROSITE" id="PS00086">
    <property type="entry name" value="CYTOCHROME_P450"/>
    <property type="match status" value="1"/>
</dbReference>
<dbReference type="GO" id="GO:0020037">
    <property type="term" value="F:heme binding"/>
    <property type="evidence" value="ECO:0007669"/>
    <property type="project" value="InterPro"/>
</dbReference>
<dbReference type="PANTHER" id="PTHR24305:SF190">
    <property type="entry name" value="P450, PUTATIVE (EUROFUNG)-RELATED"/>
    <property type="match status" value="1"/>
</dbReference>
<dbReference type="Gene3D" id="1.10.630.10">
    <property type="entry name" value="Cytochrome P450"/>
    <property type="match status" value="1"/>
</dbReference>
<proteinExistence type="inferred from homology"/>
<dbReference type="AlphaFoldDB" id="A0A6A6ZTD7"/>
<evidence type="ECO:0000256" key="2">
    <source>
        <dbReference type="ARBA" id="ARBA00022723"/>
    </source>
</evidence>
<dbReference type="GO" id="GO:0005506">
    <property type="term" value="F:iron ion binding"/>
    <property type="evidence" value="ECO:0007669"/>
    <property type="project" value="InterPro"/>
</dbReference>
<evidence type="ECO:0000256" key="3">
    <source>
        <dbReference type="ARBA" id="ARBA00023004"/>
    </source>
</evidence>
<evidence type="ECO:0000256" key="4">
    <source>
        <dbReference type="PIRSR" id="PIRSR602401-1"/>
    </source>
</evidence>
<comment type="cofactor">
    <cofactor evidence="1 4">
        <name>heme</name>
        <dbReference type="ChEBI" id="CHEBI:30413"/>
    </cofactor>
</comment>
<dbReference type="InterPro" id="IPR002401">
    <property type="entry name" value="Cyt_P450_E_grp-I"/>
</dbReference>
<protein>
    <submittedName>
        <fullName evidence="6">Cytochrome P450</fullName>
    </submittedName>
</protein>
<name>A0A6A6ZTD7_9PLEO</name>
<keyword evidence="5" id="KW-0503">Monooxygenase</keyword>
<dbReference type="Proteomes" id="UP000799424">
    <property type="component" value="Unassembled WGS sequence"/>
</dbReference>
<reference evidence="6" key="1">
    <citation type="journal article" date="2020" name="Stud. Mycol.">
        <title>101 Dothideomycetes genomes: a test case for predicting lifestyles and emergence of pathogens.</title>
        <authorList>
            <person name="Haridas S."/>
            <person name="Albert R."/>
            <person name="Binder M."/>
            <person name="Bloem J."/>
            <person name="Labutti K."/>
            <person name="Salamov A."/>
            <person name="Andreopoulos B."/>
            <person name="Baker S."/>
            <person name="Barry K."/>
            <person name="Bills G."/>
            <person name="Bluhm B."/>
            <person name="Cannon C."/>
            <person name="Castanera R."/>
            <person name="Culley D."/>
            <person name="Daum C."/>
            <person name="Ezra D."/>
            <person name="Gonzalez J."/>
            <person name="Henrissat B."/>
            <person name="Kuo A."/>
            <person name="Liang C."/>
            <person name="Lipzen A."/>
            <person name="Lutzoni F."/>
            <person name="Magnuson J."/>
            <person name="Mondo S."/>
            <person name="Nolan M."/>
            <person name="Ohm R."/>
            <person name="Pangilinan J."/>
            <person name="Park H.-J."/>
            <person name="Ramirez L."/>
            <person name="Alfaro M."/>
            <person name="Sun H."/>
            <person name="Tritt A."/>
            <person name="Yoshinaga Y."/>
            <person name="Zwiers L.-H."/>
            <person name="Turgeon B."/>
            <person name="Goodwin S."/>
            <person name="Spatafora J."/>
            <person name="Crous P."/>
            <person name="Grigoriev I."/>
        </authorList>
    </citation>
    <scope>NUCLEOTIDE SEQUENCE</scope>
    <source>
        <strain evidence="6">CBS 113818</strain>
    </source>
</reference>
<evidence type="ECO:0000313" key="7">
    <source>
        <dbReference type="Proteomes" id="UP000799424"/>
    </source>
</evidence>
<comment type="similarity">
    <text evidence="5">Belongs to the cytochrome P450 family.</text>
</comment>
<dbReference type="GO" id="GO:0016705">
    <property type="term" value="F:oxidoreductase activity, acting on paired donors, with incorporation or reduction of molecular oxygen"/>
    <property type="evidence" value="ECO:0007669"/>
    <property type="project" value="InterPro"/>
</dbReference>
<dbReference type="Pfam" id="PF00067">
    <property type="entry name" value="p450"/>
    <property type="match status" value="2"/>
</dbReference>
<dbReference type="GO" id="GO:0004497">
    <property type="term" value="F:monooxygenase activity"/>
    <property type="evidence" value="ECO:0007669"/>
    <property type="project" value="UniProtKB-KW"/>
</dbReference>
<accession>A0A6A6ZTD7</accession>
<organism evidence="6 7">
    <name type="scientific">Ophiobolus disseminans</name>
    <dbReference type="NCBI Taxonomy" id="1469910"/>
    <lineage>
        <taxon>Eukaryota</taxon>
        <taxon>Fungi</taxon>
        <taxon>Dikarya</taxon>
        <taxon>Ascomycota</taxon>
        <taxon>Pezizomycotina</taxon>
        <taxon>Dothideomycetes</taxon>
        <taxon>Pleosporomycetidae</taxon>
        <taxon>Pleosporales</taxon>
        <taxon>Pleosporineae</taxon>
        <taxon>Phaeosphaeriaceae</taxon>
        <taxon>Ophiobolus</taxon>
    </lineage>
</organism>
<dbReference type="PANTHER" id="PTHR24305">
    <property type="entry name" value="CYTOCHROME P450"/>
    <property type="match status" value="1"/>
</dbReference>